<dbReference type="OrthoDB" id="9804833at2"/>
<protein>
    <recommendedName>
        <fullName evidence="1">Bacteriophage Mu GpT domain-containing protein</fullName>
    </recommendedName>
</protein>
<dbReference type="KEGG" id="lue:DCD74_02480"/>
<dbReference type="Proteomes" id="UP000251842">
    <property type="component" value="Chromosome"/>
</dbReference>
<keyword evidence="3" id="KW-1185">Reference proteome</keyword>
<organism evidence="2 3">
    <name type="scientific">Solilutibacter oculi</name>
    <dbReference type="NCBI Taxonomy" id="2698682"/>
    <lineage>
        <taxon>Bacteria</taxon>
        <taxon>Pseudomonadati</taxon>
        <taxon>Pseudomonadota</taxon>
        <taxon>Gammaproteobacteria</taxon>
        <taxon>Lysobacterales</taxon>
        <taxon>Lysobacteraceae</taxon>
        <taxon>Solilutibacter</taxon>
    </lineage>
</organism>
<sequence length="303" mass="33306">MALVTHALVQALFVGFRREFQQALGATPSDYLKVATVVPSTTKSNTYGWLGQFPKFREWIGNRTINSMKEHGYSLVNKDWESTVGVKRTDIEDDEVGVYNPLFQEMGRAAASHPDELVFPLLKVGHTTLCFDGQNYFDTDHPVYANVDGTGAVTTVANSDIDLVGCAGNPIWYLMDTSRAIKPVIYQERKKPVLLMRSGDKDENVFTRNEIEFGADMRSNVGFGFWQMAYASNQPLTAANYAAARAAMQSFKGDGGRPLGVRPNLLVVPPALEGAARKLLVKDENGGNEWGGSAELVTTSWLA</sequence>
<dbReference type="InterPro" id="IPR018774">
    <property type="entry name" value="Phage_Mu_GpT"/>
</dbReference>
<reference evidence="3" key="1">
    <citation type="submission" date="2018-05" db="EMBL/GenBank/DDBJ databases">
        <title>Luteimonas pekinense sp. nov., isolated from human Meibomian gland secretions, Beijing, China.</title>
        <authorList>
            <person name="Wen T."/>
            <person name="Bai H."/>
            <person name="Lv H."/>
        </authorList>
    </citation>
    <scope>NUCLEOTIDE SEQUENCE [LARGE SCALE GENOMIC DNA]</scope>
    <source>
        <strain evidence="3">83-4</strain>
    </source>
</reference>
<name>A0A344J3V0_9GAMM</name>
<evidence type="ECO:0000313" key="3">
    <source>
        <dbReference type="Proteomes" id="UP000251842"/>
    </source>
</evidence>
<accession>A0A344J3V0</accession>
<evidence type="ECO:0000313" key="2">
    <source>
        <dbReference type="EMBL" id="AXA83710.1"/>
    </source>
</evidence>
<dbReference type="AlphaFoldDB" id="A0A344J3V0"/>
<feature type="domain" description="Bacteriophage Mu GpT" evidence="1">
    <location>
        <begin position="9"/>
        <end position="302"/>
    </location>
</feature>
<dbReference type="EMBL" id="CP029556">
    <property type="protein sequence ID" value="AXA83710.1"/>
    <property type="molecule type" value="Genomic_DNA"/>
</dbReference>
<proteinExistence type="predicted"/>
<evidence type="ECO:0000259" key="1">
    <source>
        <dbReference type="Pfam" id="PF10124"/>
    </source>
</evidence>
<dbReference type="Pfam" id="PF10124">
    <property type="entry name" value="Mu-like_gpT"/>
    <property type="match status" value="1"/>
</dbReference>
<dbReference type="RefSeq" id="WP_112925926.1">
    <property type="nucleotide sequence ID" value="NZ_CP029556.1"/>
</dbReference>
<gene>
    <name evidence="2" type="ORF">DCD74_02480</name>
</gene>